<evidence type="ECO:0000256" key="1">
    <source>
        <dbReference type="SAM" id="MobiDB-lite"/>
    </source>
</evidence>
<dbReference type="Proteomes" id="UP000287033">
    <property type="component" value="Unassembled WGS sequence"/>
</dbReference>
<keyword evidence="3" id="KW-1185">Reference proteome</keyword>
<accession>A0A401RSU1</accession>
<organism evidence="2 3">
    <name type="scientific">Chiloscyllium punctatum</name>
    <name type="common">Brownbanded bambooshark</name>
    <name type="synonym">Hemiscyllium punctatum</name>
    <dbReference type="NCBI Taxonomy" id="137246"/>
    <lineage>
        <taxon>Eukaryota</taxon>
        <taxon>Metazoa</taxon>
        <taxon>Chordata</taxon>
        <taxon>Craniata</taxon>
        <taxon>Vertebrata</taxon>
        <taxon>Chondrichthyes</taxon>
        <taxon>Elasmobranchii</taxon>
        <taxon>Galeomorphii</taxon>
        <taxon>Galeoidea</taxon>
        <taxon>Orectolobiformes</taxon>
        <taxon>Hemiscylliidae</taxon>
        <taxon>Chiloscyllium</taxon>
    </lineage>
</organism>
<feature type="compositionally biased region" description="Basic and acidic residues" evidence="1">
    <location>
        <begin position="1"/>
        <end position="26"/>
    </location>
</feature>
<protein>
    <submittedName>
        <fullName evidence="2">Uncharacterized protein</fullName>
    </submittedName>
</protein>
<feature type="compositionally biased region" description="Polar residues" evidence="1">
    <location>
        <begin position="41"/>
        <end position="51"/>
    </location>
</feature>
<dbReference type="EMBL" id="BEZZ01002118">
    <property type="protein sequence ID" value="GCC21219.1"/>
    <property type="molecule type" value="Genomic_DNA"/>
</dbReference>
<evidence type="ECO:0000313" key="2">
    <source>
        <dbReference type="EMBL" id="GCC21219.1"/>
    </source>
</evidence>
<comment type="caution">
    <text evidence="2">The sequence shown here is derived from an EMBL/GenBank/DDBJ whole genome shotgun (WGS) entry which is preliminary data.</text>
</comment>
<dbReference type="AlphaFoldDB" id="A0A401RSU1"/>
<feature type="region of interest" description="Disordered" evidence="1">
    <location>
        <begin position="1"/>
        <end position="67"/>
    </location>
</feature>
<evidence type="ECO:0000313" key="3">
    <source>
        <dbReference type="Proteomes" id="UP000287033"/>
    </source>
</evidence>
<sequence length="67" mass="7351">MLTSPLRERTEKKRLPAVEKQARRSATEANTGARAGAGSKSPEQPTLNQHMGSEPWYSTWGESPRAA</sequence>
<gene>
    <name evidence="2" type="ORF">chiPu_0019686</name>
</gene>
<name>A0A401RSU1_CHIPU</name>
<proteinExistence type="predicted"/>
<reference evidence="2 3" key="1">
    <citation type="journal article" date="2018" name="Nat. Ecol. Evol.">
        <title>Shark genomes provide insights into elasmobranch evolution and the origin of vertebrates.</title>
        <authorList>
            <person name="Hara Y"/>
            <person name="Yamaguchi K"/>
            <person name="Onimaru K"/>
            <person name="Kadota M"/>
            <person name="Koyanagi M"/>
            <person name="Keeley SD"/>
            <person name="Tatsumi K"/>
            <person name="Tanaka K"/>
            <person name="Motone F"/>
            <person name="Kageyama Y"/>
            <person name="Nozu R"/>
            <person name="Adachi N"/>
            <person name="Nishimura O"/>
            <person name="Nakagawa R"/>
            <person name="Tanegashima C"/>
            <person name="Kiyatake I"/>
            <person name="Matsumoto R"/>
            <person name="Murakumo K"/>
            <person name="Nishida K"/>
            <person name="Terakita A"/>
            <person name="Kuratani S"/>
            <person name="Sato K"/>
            <person name="Hyodo S Kuraku.S."/>
        </authorList>
    </citation>
    <scope>NUCLEOTIDE SEQUENCE [LARGE SCALE GENOMIC DNA]</scope>
</reference>